<evidence type="ECO:0000313" key="3">
    <source>
        <dbReference type="Proteomes" id="UP000727407"/>
    </source>
</evidence>
<proteinExistence type="predicted"/>
<dbReference type="Proteomes" id="UP000727407">
    <property type="component" value="Unassembled WGS sequence"/>
</dbReference>
<feature type="non-terminal residue" evidence="2">
    <location>
        <position position="56"/>
    </location>
</feature>
<organism evidence="2 3">
    <name type="scientific">Clarias magur</name>
    <name type="common">Asian catfish</name>
    <name type="synonym">Macropteronotus magur</name>
    <dbReference type="NCBI Taxonomy" id="1594786"/>
    <lineage>
        <taxon>Eukaryota</taxon>
        <taxon>Metazoa</taxon>
        <taxon>Chordata</taxon>
        <taxon>Craniata</taxon>
        <taxon>Vertebrata</taxon>
        <taxon>Euteleostomi</taxon>
        <taxon>Actinopterygii</taxon>
        <taxon>Neopterygii</taxon>
        <taxon>Teleostei</taxon>
        <taxon>Ostariophysi</taxon>
        <taxon>Siluriformes</taxon>
        <taxon>Clariidae</taxon>
        <taxon>Clarias</taxon>
    </lineage>
</organism>
<protein>
    <submittedName>
        <fullName evidence="2">Uncharacterized protein</fullName>
    </submittedName>
</protein>
<feature type="signal peptide" evidence="1">
    <location>
        <begin position="1"/>
        <end position="16"/>
    </location>
</feature>
<evidence type="ECO:0000256" key="1">
    <source>
        <dbReference type="SAM" id="SignalP"/>
    </source>
</evidence>
<comment type="caution">
    <text evidence="2">The sequence shown here is derived from an EMBL/GenBank/DDBJ whole genome shotgun (WGS) entry which is preliminary data.</text>
</comment>
<keyword evidence="1" id="KW-0732">Signal</keyword>
<dbReference type="EMBL" id="QNUK01000375">
    <property type="protein sequence ID" value="KAF5894419.1"/>
    <property type="molecule type" value="Genomic_DNA"/>
</dbReference>
<sequence>MMKHLWCRFILHPVLLFTQRRYSSRRIMSQTCSGNSESAICGTEQEPSGSAMFQFL</sequence>
<dbReference type="AlphaFoldDB" id="A0A8J4WWG0"/>
<accession>A0A8J4WWG0</accession>
<keyword evidence="3" id="KW-1185">Reference proteome</keyword>
<gene>
    <name evidence="2" type="ORF">DAT39_015877</name>
</gene>
<reference evidence="2" key="1">
    <citation type="submission" date="2020-07" db="EMBL/GenBank/DDBJ databases">
        <title>Clarias magur genome sequencing, assembly and annotation.</title>
        <authorList>
            <person name="Kushwaha B."/>
            <person name="Kumar R."/>
            <person name="Das P."/>
            <person name="Joshi C.G."/>
            <person name="Kumar D."/>
            <person name="Nagpure N.S."/>
            <person name="Pandey M."/>
            <person name="Agarwal S."/>
            <person name="Srivastava S."/>
            <person name="Singh M."/>
            <person name="Sahoo L."/>
            <person name="Jayasankar P."/>
            <person name="Meher P.K."/>
            <person name="Koringa P.G."/>
            <person name="Iquebal M.A."/>
            <person name="Das S.P."/>
            <person name="Bit A."/>
            <person name="Patnaik S."/>
            <person name="Patel N."/>
            <person name="Shah T.M."/>
            <person name="Hinsu A."/>
            <person name="Jena J.K."/>
        </authorList>
    </citation>
    <scope>NUCLEOTIDE SEQUENCE</scope>
    <source>
        <strain evidence="2">CIFAMagur01</strain>
        <tissue evidence="2">Testis</tissue>
    </source>
</reference>
<name>A0A8J4WWG0_CLAMG</name>
<evidence type="ECO:0000313" key="2">
    <source>
        <dbReference type="EMBL" id="KAF5894419.1"/>
    </source>
</evidence>
<feature type="chain" id="PRO_5035301901" evidence="1">
    <location>
        <begin position="17"/>
        <end position="56"/>
    </location>
</feature>